<dbReference type="EMBL" id="RDBF01000007">
    <property type="protein sequence ID" value="RLV55596.1"/>
    <property type="molecule type" value="Genomic_DNA"/>
</dbReference>
<sequence length="458" mass="50105">MTTQVAERLVEFVDALRLKGINAGPSETIDAAAALEVLGFDDREVLREGLAAALVRRDGQRDVFDMTFDVFFPAGVGTPTAVQDSEDDLDAEQLRALLAMALADDDARALTQLAEVAVDALGAVGQEGSGTQGWSAYQTLDRLRPQTAVAQALAMRGGGAGSGQGQSGQFTDRLERDEVRRGVARFRELVAAEARRRTAEVRGRQTVARHAVAQSKDRVDFLSANAHQLAELRRAVQPLARKLATRLAARRRRRRRGQIDIRRTLRSAMSTGGVPVKPVYAAPRPSRPELVLLCDVSGSVAGFSQFTMLLVKALSDQFSKIRVFAFVNAMDEVTDLIKDGSGDLIGPIQSGARITKWHTSSDYGEAFGDFVEQYLDAVGPRTAVIVLGDARNNNQHPRFEALRRINERSRRTYWLNPEHGSRWGLGDSEALGYADIVPMYECCNVEQLSGFVGRILPV</sequence>
<dbReference type="SUPFAM" id="SSF53300">
    <property type="entry name" value="vWA-like"/>
    <property type="match status" value="1"/>
</dbReference>
<dbReference type="Pfam" id="PF05762">
    <property type="entry name" value="VWA_CoxE"/>
    <property type="match status" value="1"/>
</dbReference>
<gene>
    <name evidence="1" type="ORF">D9V41_10960</name>
</gene>
<dbReference type="InterPro" id="IPR008912">
    <property type="entry name" value="Uncharacterised_CoxE"/>
</dbReference>
<dbReference type="PANTHER" id="PTHR39338">
    <property type="entry name" value="BLL5662 PROTEIN-RELATED"/>
    <property type="match status" value="1"/>
</dbReference>
<protein>
    <submittedName>
        <fullName evidence="1">VWA domain-containing protein</fullName>
    </submittedName>
</protein>
<dbReference type="PANTHER" id="PTHR39338:SF5">
    <property type="entry name" value="BLR6139 PROTEIN"/>
    <property type="match status" value="1"/>
</dbReference>
<evidence type="ECO:0000313" key="1">
    <source>
        <dbReference type="EMBL" id="RLV55596.1"/>
    </source>
</evidence>
<keyword evidence="2" id="KW-1185">Reference proteome</keyword>
<name>A0A3L8PJM5_9ACTN</name>
<organism evidence="1 2">
    <name type="scientific">Aeromicrobium phragmitis</name>
    <dbReference type="NCBI Taxonomy" id="2478914"/>
    <lineage>
        <taxon>Bacteria</taxon>
        <taxon>Bacillati</taxon>
        <taxon>Actinomycetota</taxon>
        <taxon>Actinomycetes</taxon>
        <taxon>Propionibacteriales</taxon>
        <taxon>Nocardioidaceae</taxon>
        <taxon>Aeromicrobium</taxon>
    </lineage>
</organism>
<proteinExistence type="predicted"/>
<reference evidence="1 2" key="1">
    <citation type="submission" date="2018-10" db="EMBL/GenBank/DDBJ databases">
        <title>Aeromicrobium sp. 9W16Y-2 whole genome shotgun sequence.</title>
        <authorList>
            <person name="Li F."/>
        </authorList>
    </citation>
    <scope>NUCLEOTIDE SEQUENCE [LARGE SCALE GENOMIC DNA]</scope>
    <source>
        <strain evidence="1 2">9W16Y-2</strain>
    </source>
</reference>
<dbReference type="Proteomes" id="UP000282515">
    <property type="component" value="Unassembled WGS sequence"/>
</dbReference>
<dbReference type="InterPro" id="IPR036465">
    <property type="entry name" value="vWFA_dom_sf"/>
</dbReference>
<evidence type="ECO:0000313" key="2">
    <source>
        <dbReference type="Proteomes" id="UP000282515"/>
    </source>
</evidence>
<dbReference type="OrthoDB" id="5174525at2"/>
<comment type="caution">
    <text evidence="1">The sequence shown here is derived from an EMBL/GenBank/DDBJ whole genome shotgun (WGS) entry which is preliminary data.</text>
</comment>
<accession>A0A3L8PJM5</accession>
<dbReference type="AlphaFoldDB" id="A0A3L8PJM5"/>
<dbReference type="RefSeq" id="WP_121794598.1">
    <property type="nucleotide sequence ID" value="NZ_RDBF01000007.1"/>
</dbReference>
<dbReference type="PIRSF" id="PIRSF010256">
    <property type="entry name" value="CoxE_vWa"/>
    <property type="match status" value="1"/>
</dbReference>
<dbReference type="InterPro" id="IPR011195">
    <property type="entry name" value="UCP010256"/>
</dbReference>